<dbReference type="PANTHER" id="PTHR46387">
    <property type="entry name" value="POLYNUCLEOTIDYL TRANSFERASE, RIBONUCLEASE H-LIKE SUPERFAMILY PROTEIN"/>
    <property type="match status" value="1"/>
</dbReference>
<evidence type="ECO:0000313" key="3">
    <source>
        <dbReference type="Proteomes" id="UP000681586"/>
    </source>
</evidence>
<keyword evidence="3" id="KW-1185">Reference proteome</keyword>
<dbReference type="Pfam" id="PF13456">
    <property type="entry name" value="RVT_3"/>
    <property type="match status" value="1"/>
</dbReference>
<dbReference type="InterPro" id="IPR012337">
    <property type="entry name" value="RNaseH-like_sf"/>
</dbReference>
<evidence type="ECO:0000313" key="2">
    <source>
        <dbReference type="EMBL" id="MBS3696321.1"/>
    </source>
</evidence>
<feature type="domain" description="RNase H type-1" evidence="1">
    <location>
        <begin position="1"/>
        <end position="126"/>
    </location>
</feature>
<dbReference type="CDD" id="cd09279">
    <property type="entry name" value="RNase_HI_like"/>
    <property type="match status" value="1"/>
</dbReference>
<dbReference type="Proteomes" id="UP000681586">
    <property type="component" value="Unassembled WGS sequence"/>
</dbReference>
<sequence>MPQIYFDAATKGNPGESTCGIVIIVDNERHYFTESLGLMDNHRAEWEAFILSLKHAAELNVNNALVYTDSKLIGDSIEKNFVKNEMFKSYFNEYKQLQQKFDLVFVKWIPRVQNKEANQLAQTALRKHLKKRNKK</sequence>
<dbReference type="PANTHER" id="PTHR46387:SF2">
    <property type="entry name" value="RIBONUCLEASE HI"/>
    <property type="match status" value="1"/>
</dbReference>
<protein>
    <submittedName>
        <fullName evidence="2">Ribonuclease HI family protein</fullName>
    </submittedName>
</protein>
<dbReference type="SUPFAM" id="SSF53098">
    <property type="entry name" value="Ribonuclease H-like"/>
    <property type="match status" value="1"/>
</dbReference>
<gene>
    <name evidence="2" type="ORF">JJQ58_02340</name>
</gene>
<proteinExistence type="predicted"/>
<dbReference type="InterPro" id="IPR036397">
    <property type="entry name" value="RNaseH_sf"/>
</dbReference>
<dbReference type="InterPro" id="IPR002156">
    <property type="entry name" value="RNaseH_domain"/>
</dbReference>
<evidence type="ECO:0000259" key="1">
    <source>
        <dbReference type="PROSITE" id="PS50879"/>
    </source>
</evidence>
<reference evidence="2 3" key="1">
    <citation type="submission" date="2021-05" db="EMBL/GenBank/DDBJ databases">
        <title>Staphylococcus fleurettii isolated from lake water in First Nation community in Manitoba, Canada.</title>
        <authorList>
            <person name="Bashar S."/>
            <person name="Murdock A."/>
            <person name="Patidar R."/>
            <person name="Golding G."/>
            <person name="Farenhorst A."/>
            <person name="Kumar A."/>
        </authorList>
    </citation>
    <scope>NUCLEOTIDE SEQUENCE [LARGE SCALE GENOMIC DNA]</scope>
    <source>
        <strain evidence="2 3">SF002</strain>
    </source>
</reference>
<name>A0ABS5MLQ1_9STAP</name>
<dbReference type="Gene3D" id="3.30.420.10">
    <property type="entry name" value="Ribonuclease H-like superfamily/Ribonuclease H"/>
    <property type="match status" value="1"/>
</dbReference>
<dbReference type="PROSITE" id="PS50879">
    <property type="entry name" value="RNASE_H_1"/>
    <property type="match status" value="1"/>
</dbReference>
<dbReference type="RefSeq" id="WP_107510170.1">
    <property type="nucleotide sequence ID" value="NZ_JAAQPD010000003.1"/>
</dbReference>
<organism evidence="2 3">
    <name type="scientific">Mammaliicoccus fleurettii</name>
    <dbReference type="NCBI Taxonomy" id="150056"/>
    <lineage>
        <taxon>Bacteria</taxon>
        <taxon>Bacillati</taxon>
        <taxon>Bacillota</taxon>
        <taxon>Bacilli</taxon>
        <taxon>Bacillales</taxon>
        <taxon>Staphylococcaceae</taxon>
        <taxon>Mammaliicoccus</taxon>
    </lineage>
</organism>
<comment type="caution">
    <text evidence="2">The sequence shown here is derived from an EMBL/GenBank/DDBJ whole genome shotgun (WGS) entry which is preliminary data.</text>
</comment>
<accession>A0ABS5MLQ1</accession>
<dbReference type="EMBL" id="JAGXBM010000002">
    <property type="protein sequence ID" value="MBS3696321.1"/>
    <property type="molecule type" value="Genomic_DNA"/>
</dbReference>